<dbReference type="PANTHER" id="PTHR43434:SF1">
    <property type="entry name" value="PHOSPHOGLYCOLATE PHOSPHATASE"/>
    <property type="match status" value="1"/>
</dbReference>
<dbReference type="Gene3D" id="1.10.150.240">
    <property type="entry name" value="Putative phosphatase, domain 2"/>
    <property type="match status" value="1"/>
</dbReference>
<reference evidence="2" key="1">
    <citation type="submission" date="2012-02" db="EMBL/GenBank/DDBJ databases">
        <title>Genome sequencing of Giardia lamblia Genotypes A2 and B isolates (DH and GS) and comparative analysis with the genomes of Genotypes A1 and E (WB and Pig).</title>
        <authorList>
            <person name="Adam R."/>
            <person name="Dahlstrom E."/>
            <person name="Martens C."/>
            <person name="Bruno D."/>
            <person name="Barbian K."/>
            <person name="Porcella S.F."/>
            <person name="Nash T."/>
        </authorList>
    </citation>
    <scope>NUCLEOTIDE SEQUENCE</scope>
    <source>
        <strain evidence="2">DH</strain>
    </source>
</reference>
<dbReference type="InterPro" id="IPR041492">
    <property type="entry name" value="HAD_2"/>
</dbReference>
<dbReference type="Pfam" id="PF13419">
    <property type="entry name" value="HAD_2"/>
    <property type="match status" value="1"/>
</dbReference>
<sequence>MICSMEADLQRTRLVIFDLDGTLSDTLESIGKAVNDTMVHCGMDPHPLDSIRTFIGSGMMVLFKRAAPGVSEQMLQDMCTFYQERVTLYAKEDRLYDGIEELLEGLHKRGTKLAIVSNKPQVSMESCLRSLFRNRPEMRKWFCAVYGLSDLSLAKPNPTFTRRVLEDEGVHPEDAIYVGDSIVDVQTAQAAGLRCIGCAWGLGERADVEKADMVAETTFDLLHMLLGDARASGL</sequence>
<dbReference type="InterPro" id="IPR023198">
    <property type="entry name" value="PGP-like_dom2"/>
</dbReference>
<protein>
    <submittedName>
        <fullName evidence="1">Hydrolase haloacid dehalogenase family protein</fullName>
    </submittedName>
</protein>
<dbReference type="Gene3D" id="3.40.50.1000">
    <property type="entry name" value="HAD superfamily/HAD-like"/>
    <property type="match status" value="1"/>
</dbReference>
<dbReference type="NCBIfam" id="TIGR01509">
    <property type="entry name" value="HAD-SF-IA-v3"/>
    <property type="match status" value="1"/>
</dbReference>
<dbReference type="PRINTS" id="PR00413">
    <property type="entry name" value="HADHALOGNASE"/>
</dbReference>
<evidence type="ECO:0000313" key="2">
    <source>
        <dbReference type="Proteomes" id="UP000018320"/>
    </source>
</evidence>
<dbReference type="Proteomes" id="UP000018320">
    <property type="component" value="Unassembled WGS sequence"/>
</dbReference>
<dbReference type="SUPFAM" id="SSF56784">
    <property type="entry name" value="HAD-like"/>
    <property type="match status" value="1"/>
</dbReference>
<dbReference type="NCBIfam" id="TIGR01549">
    <property type="entry name" value="HAD-SF-IA-v1"/>
    <property type="match status" value="1"/>
</dbReference>
<dbReference type="VEuPathDB" id="GiardiaDB:QR46_3979"/>
<dbReference type="SFLD" id="SFLDG01129">
    <property type="entry name" value="C1.5:_HAD__Beta-PGM__Phosphata"/>
    <property type="match status" value="1"/>
</dbReference>
<comment type="caution">
    <text evidence="1">The sequence shown here is derived from an EMBL/GenBank/DDBJ whole genome shotgun (WGS) entry which is preliminary data.</text>
</comment>
<dbReference type="EMBL" id="AHGT01000088">
    <property type="protein sequence ID" value="ESU35307.1"/>
    <property type="molecule type" value="Genomic_DNA"/>
</dbReference>
<dbReference type="PANTHER" id="PTHR43434">
    <property type="entry name" value="PHOSPHOGLYCOLATE PHOSPHATASE"/>
    <property type="match status" value="1"/>
</dbReference>
<dbReference type="VEuPathDB" id="GiardiaDB:GL50581_1340"/>
<dbReference type="GO" id="GO:0008967">
    <property type="term" value="F:phosphoglycolate phosphatase activity"/>
    <property type="evidence" value="ECO:0007669"/>
    <property type="project" value="TreeGrafter"/>
</dbReference>
<dbReference type="FunFam" id="3.40.50.1000:FF:000022">
    <property type="entry name" value="Phosphoglycolate phosphatase"/>
    <property type="match status" value="1"/>
</dbReference>
<keyword evidence="1" id="KW-0378">Hydrolase</keyword>
<dbReference type="GO" id="GO:0006281">
    <property type="term" value="P:DNA repair"/>
    <property type="evidence" value="ECO:0007669"/>
    <property type="project" value="TreeGrafter"/>
</dbReference>
<name>V6TA47_GIAIN</name>
<accession>V6TA47</accession>
<dbReference type="SFLD" id="SFLDS00003">
    <property type="entry name" value="Haloacid_Dehalogenase"/>
    <property type="match status" value="1"/>
</dbReference>
<evidence type="ECO:0000313" key="1">
    <source>
        <dbReference type="EMBL" id="ESU35307.1"/>
    </source>
</evidence>
<dbReference type="InterPro" id="IPR050155">
    <property type="entry name" value="HAD-like_hydrolase_sf"/>
</dbReference>
<organism evidence="1 2">
    <name type="scientific">Giardia intestinalis</name>
    <name type="common">Giardia lamblia</name>
    <dbReference type="NCBI Taxonomy" id="5741"/>
    <lineage>
        <taxon>Eukaryota</taxon>
        <taxon>Metamonada</taxon>
        <taxon>Diplomonadida</taxon>
        <taxon>Hexamitidae</taxon>
        <taxon>Giardiinae</taxon>
        <taxon>Giardia</taxon>
    </lineage>
</organism>
<proteinExistence type="predicted"/>
<dbReference type="AlphaFoldDB" id="V6TA47"/>
<dbReference type="InterPro" id="IPR036412">
    <property type="entry name" value="HAD-like_sf"/>
</dbReference>
<dbReference type="InterPro" id="IPR006439">
    <property type="entry name" value="HAD-SF_hydro_IA"/>
</dbReference>
<gene>
    <name evidence="1" type="ORF">DHA2_14841</name>
</gene>
<dbReference type="VEuPathDB" id="GiardiaDB:DHA2_14841"/>
<reference evidence="1 2" key="2">
    <citation type="journal article" date="2013" name="Genome Biol. Evol.">
        <title>Genome sequencing of Giardia lamblia genotypes A2 and B isolates (DH and GS) and comparative analysis with the genomes of genotypes A1 and E (WB and Pig).</title>
        <authorList>
            <person name="Adam R.D."/>
            <person name="Dahlstrom E.W."/>
            <person name="Martens C.A."/>
            <person name="Bruno D.P."/>
            <person name="Barbian K.D."/>
            <person name="Ricklefs S.M."/>
            <person name="Hernandez M.M."/>
            <person name="Narla N.P."/>
            <person name="Patel R.B."/>
            <person name="Porcella S.F."/>
            <person name="Nash T.E."/>
        </authorList>
    </citation>
    <scope>NUCLEOTIDE SEQUENCE [LARGE SCALE GENOMIC DNA]</scope>
    <source>
        <strain evidence="1 2">DH</strain>
    </source>
</reference>
<dbReference type="InterPro" id="IPR023214">
    <property type="entry name" value="HAD_sf"/>
</dbReference>
<dbReference type="VEuPathDB" id="GiardiaDB:GL50803_0014841"/>